<dbReference type="EMBL" id="JAAVMX010000008">
    <property type="protein sequence ID" value="KAF4505359.1"/>
    <property type="molecule type" value="Genomic_DNA"/>
</dbReference>
<dbReference type="PANTHER" id="PTHR38699">
    <property type="entry name" value="CHROMOSOME 1, WHOLE GENOME SHOTGUN SEQUENCE"/>
    <property type="match status" value="1"/>
</dbReference>
<feature type="region of interest" description="Disordered" evidence="1">
    <location>
        <begin position="1"/>
        <end position="75"/>
    </location>
</feature>
<evidence type="ECO:0008006" key="4">
    <source>
        <dbReference type="Google" id="ProtNLM"/>
    </source>
</evidence>
<dbReference type="Proteomes" id="UP000557566">
    <property type="component" value="Unassembled WGS sequence"/>
</dbReference>
<dbReference type="PANTHER" id="PTHR38699:SF1">
    <property type="entry name" value="MITOPHAGY RECEPTOR ATG43"/>
    <property type="match status" value="1"/>
</dbReference>
<sequence>MSSVAGEVAATIQTAHIRTDPDPKLDLGPSTAAEEIQPMTLEVSTTHHDDDAIDDDDQDDIPYSVLRPTPRKRSLPPLPDLRFEQSYLRSISNADAWWKVLLITARDQIVMPLAQGLMYNLVLCGWQHWNRNARLQGNTAGARLRRWWYGVNNWTVPRRKT</sequence>
<accession>A0A8H4PLU1</accession>
<keyword evidence="3" id="KW-1185">Reference proteome</keyword>
<reference evidence="2 3" key="1">
    <citation type="journal article" date="2020" name="Genome Biol. Evol.">
        <title>A new high-quality draft genome assembly of the Chinese cordyceps Ophiocordyceps sinensis.</title>
        <authorList>
            <person name="Shu R."/>
            <person name="Zhang J."/>
            <person name="Meng Q."/>
            <person name="Zhang H."/>
            <person name="Zhou G."/>
            <person name="Li M."/>
            <person name="Wu P."/>
            <person name="Zhao Y."/>
            <person name="Chen C."/>
            <person name="Qin Q."/>
        </authorList>
    </citation>
    <scope>NUCLEOTIDE SEQUENCE [LARGE SCALE GENOMIC DNA]</scope>
    <source>
        <strain evidence="2 3">IOZ07</strain>
    </source>
</reference>
<dbReference type="InterPro" id="IPR013898">
    <property type="entry name" value="Atg43"/>
</dbReference>
<organism evidence="2 3">
    <name type="scientific">Ophiocordyceps sinensis</name>
    <dbReference type="NCBI Taxonomy" id="72228"/>
    <lineage>
        <taxon>Eukaryota</taxon>
        <taxon>Fungi</taxon>
        <taxon>Dikarya</taxon>
        <taxon>Ascomycota</taxon>
        <taxon>Pezizomycotina</taxon>
        <taxon>Sordariomycetes</taxon>
        <taxon>Hypocreomycetidae</taxon>
        <taxon>Hypocreales</taxon>
        <taxon>Ophiocordycipitaceae</taxon>
        <taxon>Ophiocordyceps</taxon>
    </lineage>
</organism>
<dbReference type="AlphaFoldDB" id="A0A8H4PLU1"/>
<dbReference type="GO" id="GO:0140580">
    <property type="term" value="F:mitochondrion autophagosome adaptor activity"/>
    <property type="evidence" value="ECO:0007669"/>
    <property type="project" value="InterPro"/>
</dbReference>
<evidence type="ECO:0000256" key="1">
    <source>
        <dbReference type="SAM" id="MobiDB-lite"/>
    </source>
</evidence>
<evidence type="ECO:0000313" key="2">
    <source>
        <dbReference type="EMBL" id="KAF4505359.1"/>
    </source>
</evidence>
<evidence type="ECO:0000313" key="3">
    <source>
        <dbReference type="Proteomes" id="UP000557566"/>
    </source>
</evidence>
<name>A0A8H4PLU1_9HYPO</name>
<dbReference type="GO" id="GO:0000423">
    <property type="term" value="P:mitophagy"/>
    <property type="evidence" value="ECO:0007669"/>
    <property type="project" value="InterPro"/>
</dbReference>
<gene>
    <name evidence="2" type="ORF">G6O67_007317</name>
</gene>
<comment type="caution">
    <text evidence="2">The sequence shown here is derived from an EMBL/GenBank/DDBJ whole genome shotgun (WGS) entry which is preliminary data.</text>
</comment>
<feature type="compositionally biased region" description="Acidic residues" evidence="1">
    <location>
        <begin position="51"/>
        <end position="60"/>
    </location>
</feature>
<protein>
    <recommendedName>
        <fullName evidence="4">Duf1770 domain containing protein</fullName>
    </recommendedName>
</protein>
<dbReference type="Pfam" id="PF08589">
    <property type="entry name" value="ATG43"/>
    <property type="match status" value="1"/>
</dbReference>
<dbReference type="OrthoDB" id="2430343at2759"/>
<proteinExistence type="predicted"/>